<accession>A0A5N5QC17</accession>
<proteinExistence type="predicted"/>
<dbReference type="EMBL" id="SSOP01000338">
    <property type="protein sequence ID" value="KAB5588966.1"/>
    <property type="molecule type" value="Genomic_DNA"/>
</dbReference>
<organism evidence="2 3">
    <name type="scientific">Ceratobasidium theobromae</name>
    <dbReference type="NCBI Taxonomy" id="1582974"/>
    <lineage>
        <taxon>Eukaryota</taxon>
        <taxon>Fungi</taxon>
        <taxon>Dikarya</taxon>
        <taxon>Basidiomycota</taxon>
        <taxon>Agaricomycotina</taxon>
        <taxon>Agaricomycetes</taxon>
        <taxon>Cantharellales</taxon>
        <taxon>Ceratobasidiaceae</taxon>
        <taxon>Ceratobasidium</taxon>
    </lineage>
</organism>
<dbReference type="InterPro" id="IPR039875">
    <property type="entry name" value="LENG1-like"/>
</dbReference>
<sequence>MGKLNIAHHKSYHPYRADNIARVKQDEEEARLKEALEDGRVSLADSEARISLLRERARVESKPSKHKQQREEERLLEAGNPLIAGPSTPAHTVSKEKGHGGALTLTSASGHVNFFEELEYSHQNTLEHSAKTRTKAEIEKAREKELERGVPLMPDAKDRNPWYLDKGLKHPKDMTDDEVKSKEPSEAENEKARWGRRSRGNKTSSKATLDPLKDMQSHLAARSRALSSRTSASSSTMPPPAPPRPSNSSSAPKDAATERATREAAERARAEALIAKRRAELDATSSVGGDTPFSVRDGGYSDVYNKKETREAHNAWERQRGRYVDRRWDDDRDDKHRDYDRRRDSSGERRRSDSRDPHRRDRVREWDADGERERHRDLSRGERNRTRGVEDVRRRA</sequence>
<evidence type="ECO:0008006" key="4">
    <source>
        <dbReference type="Google" id="ProtNLM"/>
    </source>
</evidence>
<protein>
    <recommendedName>
        <fullName evidence="4">CBF1-interacting co-repressor CIR N-terminal domain-containing protein</fullName>
    </recommendedName>
</protein>
<comment type="caution">
    <text evidence="2">The sequence shown here is derived from an EMBL/GenBank/DDBJ whole genome shotgun (WGS) entry which is preliminary data.</text>
</comment>
<dbReference type="PANTHER" id="PTHR22093">
    <property type="entry name" value="LEUKOCYTE RECEPTOR CLUSTER LRC MEMBER 1"/>
    <property type="match status" value="1"/>
</dbReference>
<gene>
    <name evidence="2" type="ORF">CTheo_7588</name>
</gene>
<feature type="compositionally biased region" description="Basic and acidic residues" evidence="1">
    <location>
        <begin position="128"/>
        <end position="148"/>
    </location>
</feature>
<evidence type="ECO:0000313" key="2">
    <source>
        <dbReference type="EMBL" id="KAB5588966.1"/>
    </source>
</evidence>
<dbReference type="OrthoDB" id="2159131at2759"/>
<reference evidence="2 3" key="1">
    <citation type="journal article" date="2019" name="Fungal Biol. Biotechnol.">
        <title>Draft genome sequence of fastidious pathogen Ceratobasidium theobromae, which causes vascular-streak dieback in Theobroma cacao.</title>
        <authorList>
            <person name="Ali S.S."/>
            <person name="Asman A."/>
            <person name="Shao J."/>
            <person name="Firmansyah A.P."/>
            <person name="Susilo A.W."/>
            <person name="Rosmana A."/>
            <person name="McMahon P."/>
            <person name="Junaid M."/>
            <person name="Guest D."/>
            <person name="Kheng T.Y."/>
            <person name="Meinhardt L.W."/>
            <person name="Bailey B.A."/>
        </authorList>
    </citation>
    <scope>NUCLEOTIDE SEQUENCE [LARGE SCALE GENOMIC DNA]</scope>
    <source>
        <strain evidence="2 3">CT2</strain>
    </source>
</reference>
<feature type="compositionally biased region" description="Low complexity" evidence="1">
    <location>
        <begin position="220"/>
        <end position="236"/>
    </location>
</feature>
<dbReference type="PANTHER" id="PTHR22093:SF0">
    <property type="entry name" value="LEUKOCYTE RECEPTOR CLUSTER MEMBER 1"/>
    <property type="match status" value="1"/>
</dbReference>
<evidence type="ECO:0000313" key="3">
    <source>
        <dbReference type="Proteomes" id="UP000383932"/>
    </source>
</evidence>
<feature type="region of interest" description="Disordered" evidence="1">
    <location>
        <begin position="125"/>
        <end position="396"/>
    </location>
</feature>
<feature type="compositionally biased region" description="Basic and acidic residues" evidence="1">
    <location>
        <begin position="304"/>
        <end position="396"/>
    </location>
</feature>
<evidence type="ECO:0000256" key="1">
    <source>
        <dbReference type="SAM" id="MobiDB-lite"/>
    </source>
</evidence>
<dbReference type="Proteomes" id="UP000383932">
    <property type="component" value="Unassembled WGS sequence"/>
</dbReference>
<feature type="compositionally biased region" description="Basic and acidic residues" evidence="1">
    <location>
        <begin position="255"/>
        <end position="270"/>
    </location>
</feature>
<feature type="compositionally biased region" description="Basic and acidic residues" evidence="1">
    <location>
        <begin position="155"/>
        <end position="193"/>
    </location>
</feature>
<keyword evidence="3" id="KW-1185">Reference proteome</keyword>
<name>A0A5N5QC17_9AGAM</name>
<dbReference type="AlphaFoldDB" id="A0A5N5QC17"/>